<feature type="domain" description="AprE-like long alpha-helical hairpin" evidence="11">
    <location>
        <begin position="148"/>
        <end position="330"/>
    </location>
</feature>
<proteinExistence type="inferred from homology"/>
<dbReference type="Pfam" id="PF25994">
    <property type="entry name" value="HH_AprE"/>
    <property type="match status" value="1"/>
</dbReference>
<dbReference type="InterPro" id="IPR050739">
    <property type="entry name" value="MFP"/>
</dbReference>
<dbReference type="PRINTS" id="PR01490">
    <property type="entry name" value="RTXTOXIND"/>
</dbReference>
<keyword evidence="7 9" id="KW-1133">Transmembrane helix</keyword>
<keyword evidence="5 9" id="KW-0997">Cell inner membrane</keyword>
<evidence type="ECO:0000259" key="12">
    <source>
        <dbReference type="Pfam" id="PF26002"/>
    </source>
</evidence>
<dbReference type="PANTHER" id="PTHR30386:SF26">
    <property type="entry name" value="TRANSPORT PROTEIN COMB"/>
    <property type="match status" value="1"/>
</dbReference>
<keyword evidence="10" id="KW-0175">Coiled coil</keyword>
<dbReference type="InterPro" id="IPR058982">
    <property type="entry name" value="Beta-barrel_AprE"/>
</dbReference>
<accession>A0ABP8UXU9</accession>
<evidence type="ECO:0000256" key="6">
    <source>
        <dbReference type="ARBA" id="ARBA00022692"/>
    </source>
</evidence>
<reference evidence="14" key="1">
    <citation type="journal article" date="2019" name="Int. J. Syst. Evol. Microbiol.">
        <title>The Global Catalogue of Microorganisms (GCM) 10K type strain sequencing project: providing services to taxonomists for standard genome sequencing and annotation.</title>
        <authorList>
            <consortium name="The Broad Institute Genomics Platform"/>
            <consortium name="The Broad Institute Genome Sequencing Center for Infectious Disease"/>
            <person name="Wu L."/>
            <person name="Ma J."/>
        </authorList>
    </citation>
    <scope>NUCLEOTIDE SEQUENCE [LARGE SCALE GENOMIC DNA]</scope>
    <source>
        <strain evidence="14">JCM 17805</strain>
    </source>
</reference>
<comment type="caution">
    <text evidence="13">The sequence shown here is derived from an EMBL/GenBank/DDBJ whole genome shotgun (WGS) entry which is preliminary data.</text>
</comment>
<dbReference type="NCBIfam" id="TIGR01843">
    <property type="entry name" value="type_I_hlyD"/>
    <property type="match status" value="1"/>
</dbReference>
<organism evidence="13 14">
    <name type="scientific">Kistimonas scapharcae</name>
    <dbReference type="NCBI Taxonomy" id="1036133"/>
    <lineage>
        <taxon>Bacteria</taxon>
        <taxon>Pseudomonadati</taxon>
        <taxon>Pseudomonadota</taxon>
        <taxon>Gammaproteobacteria</taxon>
        <taxon>Oceanospirillales</taxon>
        <taxon>Endozoicomonadaceae</taxon>
        <taxon>Kistimonas</taxon>
    </lineage>
</organism>
<name>A0ABP8UXU9_9GAMM</name>
<evidence type="ECO:0000256" key="5">
    <source>
        <dbReference type="ARBA" id="ARBA00022519"/>
    </source>
</evidence>
<dbReference type="Pfam" id="PF26002">
    <property type="entry name" value="Beta-barrel_AprE"/>
    <property type="match status" value="1"/>
</dbReference>
<dbReference type="EMBL" id="BAABFL010000016">
    <property type="protein sequence ID" value="GAA4647939.1"/>
    <property type="molecule type" value="Genomic_DNA"/>
</dbReference>
<keyword evidence="8 9" id="KW-0472">Membrane</keyword>
<comment type="similarity">
    <text evidence="2 9">Belongs to the membrane fusion protein (MFP) (TC 8.A.1) family.</text>
</comment>
<evidence type="ECO:0000256" key="9">
    <source>
        <dbReference type="RuleBase" id="RU365093"/>
    </source>
</evidence>
<feature type="transmembrane region" description="Helical" evidence="9">
    <location>
        <begin position="70"/>
        <end position="92"/>
    </location>
</feature>
<evidence type="ECO:0000256" key="4">
    <source>
        <dbReference type="ARBA" id="ARBA00022475"/>
    </source>
</evidence>
<evidence type="ECO:0000256" key="10">
    <source>
        <dbReference type="SAM" id="Coils"/>
    </source>
</evidence>
<evidence type="ECO:0000259" key="11">
    <source>
        <dbReference type="Pfam" id="PF25994"/>
    </source>
</evidence>
<evidence type="ECO:0000256" key="2">
    <source>
        <dbReference type="ARBA" id="ARBA00009477"/>
    </source>
</evidence>
<comment type="subcellular location">
    <subcellularLocation>
        <location evidence="1 9">Cell inner membrane</location>
        <topology evidence="1 9">Single-pass membrane protein</topology>
    </subcellularLocation>
</comment>
<dbReference type="InterPro" id="IPR058781">
    <property type="entry name" value="HH_AprE-like"/>
</dbReference>
<evidence type="ECO:0000313" key="13">
    <source>
        <dbReference type="EMBL" id="GAA4647939.1"/>
    </source>
</evidence>
<dbReference type="PROSITE" id="PS00543">
    <property type="entry name" value="HLYD_FAMILY"/>
    <property type="match status" value="1"/>
</dbReference>
<protein>
    <recommendedName>
        <fullName evidence="9">Membrane fusion protein (MFP) family protein</fullName>
    </recommendedName>
</protein>
<dbReference type="RefSeq" id="WP_345192948.1">
    <property type="nucleotide sequence ID" value="NZ_BAABFL010000016.1"/>
</dbReference>
<evidence type="ECO:0000256" key="3">
    <source>
        <dbReference type="ARBA" id="ARBA00022448"/>
    </source>
</evidence>
<dbReference type="InterPro" id="IPR006144">
    <property type="entry name" value="Secretion_HlyD_CS"/>
</dbReference>
<evidence type="ECO:0000313" key="14">
    <source>
        <dbReference type="Proteomes" id="UP001500604"/>
    </source>
</evidence>
<dbReference type="InterPro" id="IPR010129">
    <property type="entry name" value="T1SS_HlyD"/>
</dbReference>
<dbReference type="Gene3D" id="1.20.1600.10">
    <property type="entry name" value="Outer membrane efflux proteins (OEP)"/>
    <property type="match status" value="1"/>
</dbReference>
<dbReference type="Gene3D" id="2.40.50.100">
    <property type="match status" value="1"/>
</dbReference>
<dbReference type="Gene3D" id="2.40.30.170">
    <property type="match status" value="1"/>
</dbReference>
<dbReference type="SUPFAM" id="SSF56954">
    <property type="entry name" value="Outer membrane efflux proteins (OEP)"/>
    <property type="match status" value="1"/>
</dbReference>
<keyword evidence="14" id="KW-1185">Reference proteome</keyword>
<gene>
    <name evidence="13" type="ORF">GCM10023116_02010</name>
</gene>
<evidence type="ECO:0000256" key="8">
    <source>
        <dbReference type="ARBA" id="ARBA00023136"/>
    </source>
</evidence>
<evidence type="ECO:0000256" key="1">
    <source>
        <dbReference type="ARBA" id="ARBA00004377"/>
    </source>
</evidence>
<keyword evidence="4 9" id="KW-1003">Cell membrane</keyword>
<dbReference type="PANTHER" id="PTHR30386">
    <property type="entry name" value="MEMBRANE FUSION SUBUNIT OF EMRAB-TOLC MULTIDRUG EFFLUX PUMP"/>
    <property type="match status" value="1"/>
</dbReference>
<feature type="domain" description="AprE-like beta-barrel" evidence="12">
    <location>
        <begin position="372"/>
        <end position="461"/>
    </location>
</feature>
<evidence type="ECO:0000256" key="7">
    <source>
        <dbReference type="ARBA" id="ARBA00022989"/>
    </source>
</evidence>
<dbReference type="Proteomes" id="UP001500604">
    <property type="component" value="Unassembled WGS sequence"/>
</dbReference>
<feature type="coiled-coil region" evidence="10">
    <location>
        <begin position="260"/>
        <end position="330"/>
    </location>
</feature>
<dbReference type="SUPFAM" id="SSF111369">
    <property type="entry name" value="HlyD-like secretion proteins"/>
    <property type="match status" value="1"/>
</dbReference>
<keyword evidence="3 9" id="KW-0813">Transport</keyword>
<keyword evidence="6 9" id="KW-0812">Transmembrane</keyword>
<sequence>MSTLLNKLGQMIIATATRLKAWSLRLVMLPVDMIKKLIKNPRAIKNFFSRSEESEFKSESIEVSLQDSSYITVFVSITGTALIVIALTWASYAELDEITRGAGTVIPSSRLQIVENLEGGIIKKIYVKDGDQVRAGQPLLQLDDVHFSAKFRENELEYFSEFAKVVRLEAEVNGESLNFPEELSGYLEYIHRERDFYDSRKRTLDQGLMIAEQEVAKIYQELESIKAKHSHLEKSYALMKKEYDLTKPMADEGVVSKVQLLRLEQKVSEIESQLADARHSIPKLEAAWNQTKGKREELSLQFREKAIEEIKTAELKLAQLTVNRNSLKDRVARTIVRSPVDGVVKKIHINTISGVVDPGMELVDIIPVDDSLLVEVKVPAKDIAFLRQDLKAMVRFTAYDFTVYGGLTGEVVHVSPDALEEEDGSYYYLAQVRTEKSYFGTNEKQLPIIPGMQAEVDIMTGKKTVLEYLMKPILRARKVALTER</sequence>